<name>A0ABU0TB26_9ACTN</name>
<proteinExistence type="predicted"/>
<comment type="caution">
    <text evidence="1">The sequence shown here is derived from an EMBL/GenBank/DDBJ whole genome shotgun (WGS) entry which is preliminary data.</text>
</comment>
<evidence type="ECO:0000313" key="2">
    <source>
        <dbReference type="Proteomes" id="UP001230328"/>
    </source>
</evidence>
<organism evidence="1 2">
    <name type="scientific">Streptomyces umbrinus</name>
    <dbReference type="NCBI Taxonomy" id="67370"/>
    <lineage>
        <taxon>Bacteria</taxon>
        <taxon>Bacillati</taxon>
        <taxon>Actinomycetota</taxon>
        <taxon>Actinomycetes</taxon>
        <taxon>Kitasatosporales</taxon>
        <taxon>Streptomycetaceae</taxon>
        <taxon>Streptomyces</taxon>
        <taxon>Streptomyces phaeochromogenes group</taxon>
    </lineage>
</organism>
<reference evidence="1 2" key="1">
    <citation type="submission" date="2023-07" db="EMBL/GenBank/DDBJ databases">
        <title>Comparative genomics of wheat-associated soil bacteria to identify genetic determinants of phenazine resistance.</title>
        <authorList>
            <person name="Mouncey N."/>
        </authorList>
    </citation>
    <scope>NUCLEOTIDE SEQUENCE [LARGE SCALE GENOMIC DNA]</scope>
    <source>
        <strain evidence="1 2">V2I4</strain>
    </source>
</reference>
<accession>A0ABU0TB26</accession>
<keyword evidence="2" id="KW-1185">Reference proteome</keyword>
<gene>
    <name evidence="1" type="ORF">QF035_010537</name>
</gene>
<dbReference type="EMBL" id="JAUSZI010000002">
    <property type="protein sequence ID" value="MDQ1032955.1"/>
    <property type="molecule type" value="Genomic_DNA"/>
</dbReference>
<sequence length="85" mass="9364">MIPALRRLYAIREKTSVIAKDLRVSERSVEPSAKATSDMSAAAIWCRERSRLRSVTAVSSCALRTAAGPWQWRLWGASRTPFGGG</sequence>
<dbReference type="Proteomes" id="UP001230328">
    <property type="component" value="Unassembled WGS sequence"/>
</dbReference>
<protein>
    <recommendedName>
        <fullName evidence="3">Transposase</fullName>
    </recommendedName>
</protein>
<evidence type="ECO:0008006" key="3">
    <source>
        <dbReference type="Google" id="ProtNLM"/>
    </source>
</evidence>
<evidence type="ECO:0000313" key="1">
    <source>
        <dbReference type="EMBL" id="MDQ1032955.1"/>
    </source>
</evidence>